<proteinExistence type="inferred from homology"/>
<dbReference type="PANTHER" id="PTHR47053:SF1">
    <property type="entry name" value="MUREIN DD-ENDOPEPTIDASE MEPH-RELATED"/>
    <property type="match status" value="1"/>
</dbReference>
<evidence type="ECO:0000256" key="3">
    <source>
        <dbReference type="ARBA" id="ARBA00022801"/>
    </source>
</evidence>
<evidence type="ECO:0000259" key="5">
    <source>
        <dbReference type="PROSITE" id="PS51935"/>
    </source>
</evidence>
<dbReference type="EMBL" id="JACHJV010000001">
    <property type="protein sequence ID" value="MBB4924666.1"/>
    <property type="molecule type" value="Genomic_DNA"/>
</dbReference>
<keyword evidence="2" id="KW-0645">Protease</keyword>
<keyword evidence="4" id="KW-0788">Thiol protease</keyword>
<name>A0A7W7R3H7_KITKI</name>
<dbReference type="InterPro" id="IPR051202">
    <property type="entry name" value="Peptidase_C40"/>
</dbReference>
<feature type="domain" description="NlpC/P60" evidence="5">
    <location>
        <begin position="189"/>
        <end position="310"/>
    </location>
</feature>
<accession>A0A7W7R3H7</accession>
<dbReference type="PROSITE" id="PS51935">
    <property type="entry name" value="NLPC_P60"/>
    <property type="match status" value="1"/>
</dbReference>
<reference evidence="6 7" key="1">
    <citation type="submission" date="2020-08" db="EMBL/GenBank/DDBJ databases">
        <title>Sequencing the genomes of 1000 actinobacteria strains.</title>
        <authorList>
            <person name="Klenk H.-P."/>
        </authorList>
    </citation>
    <scope>NUCLEOTIDE SEQUENCE [LARGE SCALE GENOMIC DNA]</scope>
    <source>
        <strain evidence="6 7">DSM 41654</strain>
    </source>
</reference>
<dbReference type="Pfam" id="PF00877">
    <property type="entry name" value="NLPC_P60"/>
    <property type="match status" value="1"/>
</dbReference>
<evidence type="ECO:0000256" key="4">
    <source>
        <dbReference type="ARBA" id="ARBA00022807"/>
    </source>
</evidence>
<evidence type="ECO:0000256" key="1">
    <source>
        <dbReference type="ARBA" id="ARBA00007074"/>
    </source>
</evidence>
<comment type="caution">
    <text evidence="6">The sequence shown here is derived from an EMBL/GenBank/DDBJ whole genome shotgun (WGS) entry which is preliminary data.</text>
</comment>
<dbReference type="GO" id="GO:0006508">
    <property type="term" value="P:proteolysis"/>
    <property type="evidence" value="ECO:0007669"/>
    <property type="project" value="UniProtKB-KW"/>
</dbReference>
<dbReference type="SUPFAM" id="SSF54001">
    <property type="entry name" value="Cysteine proteinases"/>
    <property type="match status" value="1"/>
</dbReference>
<dbReference type="GO" id="GO:0008234">
    <property type="term" value="F:cysteine-type peptidase activity"/>
    <property type="evidence" value="ECO:0007669"/>
    <property type="project" value="UniProtKB-KW"/>
</dbReference>
<dbReference type="InterPro" id="IPR000064">
    <property type="entry name" value="NLP_P60_dom"/>
</dbReference>
<dbReference type="Gene3D" id="3.90.1720.10">
    <property type="entry name" value="endopeptidase domain like (from Nostoc punctiforme)"/>
    <property type="match status" value="1"/>
</dbReference>
<dbReference type="PANTHER" id="PTHR47053">
    <property type="entry name" value="MUREIN DD-ENDOPEPTIDASE MEPH-RELATED"/>
    <property type="match status" value="1"/>
</dbReference>
<dbReference type="RefSeq" id="WP_184936583.1">
    <property type="nucleotide sequence ID" value="NZ_JACHJV010000001.1"/>
</dbReference>
<gene>
    <name evidence="6" type="ORF">FHR34_003659</name>
</gene>
<dbReference type="InterPro" id="IPR038765">
    <property type="entry name" value="Papain-like_cys_pep_sf"/>
</dbReference>
<dbReference type="AlphaFoldDB" id="A0A7W7R3H7"/>
<evidence type="ECO:0000313" key="7">
    <source>
        <dbReference type="Proteomes" id="UP000540506"/>
    </source>
</evidence>
<evidence type="ECO:0000313" key="6">
    <source>
        <dbReference type="EMBL" id="MBB4924666.1"/>
    </source>
</evidence>
<organism evidence="6 7">
    <name type="scientific">Kitasatospora kifunensis</name>
    <name type="common">Streptomyces kifunensis</name>
    <dbReference type="NCBI Taxonomy" id="58351"/>
    <lineage>
        <taxon>Bacteria</taxon>
        <taxon>Bacillati</taxon>
        <taxon>Actinomycetota</taxon>
        <taxon>Actinomycetes</taxon>
        <taxon>Kitasatosporales</taxon>
        <taxon>Streptomycetaceae</taxon>
        <taxon>Kitasatospora</taxon>
    </lineage>
</organism>
<keyword evidence="7" id="KW-1185">Reference proteome</keyword>
<keyword evidence="3 6" id="KW-0378">Hydrolase</keyword>
<protein>
    <submittedName>
        <fullName evidence="6">Cell wall-associated NlpC family hydrolase</fullName>
    </submittedName>
</protein>
<evidence type="ECO:0000256" key="2">
    <source>
        <dbReference type="ARBA" id="ARBA00022670"/>
    </source>
</evidence>
<dbReference type="Proteomes" id="UP000540506">
    <property type="component" value="Unassembled WGS sequence"/>
</dbReference>
<sequence length="310" mass="32875">MRIATGPALIGFDEQAGDQVQPQDCGCPHCTARASWQEQLRHGRATARTGLIPQLNLTVRGACLATTVLAGAGVLGLGLGTGTANAEPAPSGQGWDGSRYWFKNAAGEWRYTSHYDVYLSRTGGGGGGGGKSAETADADADGMRQGWDGSRYWFKNAAGEWRYTSHYDVYLSRTSGRTPAARPSSGSSTNSTESAVAYALAQLGKPYVWGGNGPGGYDCSGLVQQAYRRAGIDLPRVADDQYAATSPVSSDQLRRGDLIFWSDSGRPSGIHHVAIYLGDGRYVEAPRPGKAVRVSTLNSAYYPTQLGRPS</sequence>
<comment type="similarity">
    <text evidence="1">Belongs to the peptidase C40 family.</text>
</comment>